<evidence type="ECO:0000259" key="8">
    <source>
        <dbReference type="Pfam" id="PF01757"/>
    </source>
</evidence>
<keyword evidence="5 7" id="KW-1133">Transmembrane helix</keyword>
<keyword evidence="4 7" id="KW-0812">Transmembrane</keyword>
<comment type="similarity">
    <text evidence="2">Belongs to the acyltransferase 3 family.</text>
</comment>
<dbReference type="Proteomes" id="UP000319557">
    <property type="component" value="Chromosome"/>
</dbReference>
<comment type="subcellular location">
    <subcellularLocation>
        <location evidence="1">Cell membrane</location>
        <topology evidence="1">Multi-pass membrane protein</topology>
    </subcellularLocation>
</comment>
<evidence type="ECO:0000313" key="10">
    <source>
        <dbReference type="Proteomes" id="UP000319557"/>
    </source>
</evidence>
<sequence length="361" mass="40795">MQPSQELKQSFRTASLWATVLVVLIHYRSAAATGGNLNGWLQEFLINGIARIAVPVFAFAAGFFYFLTFTGSYNNYLAKLRQRAASLLVPYLLISLIAFASWSTIQMLSGKPTQLEPSQFFARILLHPLAEQLWFLRDLMLLVVAAPLVQFAVRRAPRIILGILAVLWTMEWQPAPIVAGWYALNVETLLGFTLGCWAVTRIDLLESLIRAPKRFSFALLATWILLLTIRVAIDPSFDNWYIRDFTTLSLLLQKAAIATGCLGLLSITRRIENQRLSRLAEFSFFVYLVHEFPMREVLRRITSRIVGEEFSFWIAAPAAIVCSLLLAQFASRYTPTLIAVLTGGRTMKPVSLSAARPRWRY</sequence>
<dbReference type="GO" id="GO:0005886">
    <property type="term" value="C:plasma membrane"/>
    <property type="evidence" value="ECO:0007669"/>
    <property type="project" value="UniProtKB-SubCell"/>
</dbReference>
<evidence type="ECO:0000256" key="5">
    <source>
        <dbReference type="ARBA" id="ARBA00022989"/>
    </source>
</evidence>
<protein>
    <submittedName>
        <fullName evidence="9">Acyltransferase family protein</fullName>
    </submittedName>
</protein>
<feature type="domain" description="Acyltransferase 3" evidence="8">
    <location>
        <begin position="17"/>
        <end position="328"/>
    </location>
</feature>
<dbReference type="GO" id="GO:0009246">
    <property type="term" value="P:enterobacterial common antigen biosynthetic process"/>
    <property type="evidence" value="ECO:0007669"/>
    <property type="project" value="TreeGrafter"/>
</dbReference>
<name>A0A517M061_9BACT</name>
<accession>A0A517M061</accession>
<gene>
    <name evidence="9" type="ORF">EC9_24530</name>
</gene>
<dbReference type="InterPro" id="IPR002656">
    <property type="entry name" value="Acyl_transf_3_dom"/>
</dbReference>
<feature type="transmembrane region" description="Helical" evidence="7">
    <location>
        <begin position="245"/>
        <end position="267"/>
    </location>
</feature>
<feature type="transmembrane region" description="Helical" evidence="7">
    <location>
        <begin position="88"/>
        <end position="108"/>
    </location>
</feature>
<keyword evidence="10" id="KW-1185">Reference proteome</keyword>
<dbReference type="AlphaFoldDB" id="A0A517M061"/>
<feature type="transmembrane region" description="Helical" evidence="7">
    <location>
        <begin position="215"/>
        <end position="233"/>
    </location>
</feature>
<dbReference type="RefSeq" id="WP_145345375.1">
    <property type="nucleotide sequence ID" value="NZ_CP036261.1"/>
</dbReference>
<reference evidence="9 10" key="1">
    <citation type="submission" date="2019-02" db="EMBL/GenBank/DDBJ databases">
        <title>Deep-cultivation of Planctomycetes and their phenomic and genomic characterization uncovers novel biology.</title>
        <authorList>
            <person name="Wiegand S."/>
            <person name="Jogler M."/>
            <person name="Boedeker C."/>
            <person name="Pinto D."/>
            <person name="Vollmers J."/>
            <person name="Rivas-Marin E."/>
            <person name="Kohn T."/>
            <person name="Peeters S.H."/>
            <person name="Heuer A."/>
            <person name="Rast P."/>
            <person name="Oberbeckmann S."/>
            <person name="Bunk B."/>
            <person name="Jeske O."/>
            <person name="Meyerdierks A."/>
            <person name="Storesund J.E."/>
            <person name="Kallscheuer N."/>
            <person name="Luecker S."/>
            <person name="Lage O.M."/>
            <person name="Pohl T."/>
            <person name="Merkel B.J."/>
            <person name="Hornburger P."/>
            <person name="Mueller R.-W."/>
            <person name="Bruemmer F."/>
            <person name="Labrenz M."/>
            <person name="Spormann A.M."/>
            <person name="Op den Camp H."/>
            <person name="Overmann J."/>
            <person name="Amann R."/>
            <person name="Jetten M.S.M."/>
            <person name="Mascher T."/>
            <person name="Medema M.H."/>
            <person name="Devos D.P."/>
            <person name="Kaster A.-K."/>
            <person name="Ovreas L."/>
            <person name="Rohde M."/>
            <person name="Galperin M.Y."/>
            <person name="Jogler C."/>
        </authorList>
    </citation>
    <scope>NUCLEOTIDE SEQUENCE [LARGE SCALE GENOMIC DNA]</scope>
    <source>
        <strain evidence="9 10">EC9</strain>
    </source>
</reference>
<evidence type="ECO:0000256" key="3">
    <source>
        <dbReference type="ARBA" id="ARBA00022475"/>
    </source>
</evidence>
<organism evidence="9 10">
    <name type="scientific">Rosistilla ulvae</name>
    <dbReference type="NCBI Taxonomy" id="1930277"/>
    <lineage>
        <taxon>Bacteria</taxon>
        <taxon>Pseudomonadati</taxon>
        <taxon>Planctomycetota</taxon>
        <taxon>Planctomycetia</taxon>
        <taxon>Pirellulales</taxon>
        <taxon>Pirellulaceae</taxon>
        <taxon>Rosistilla</taxon>
    </lineage>
</organism>
<evidence type="ECO:0000256" key="7">
    <source>
        <dbReference type="SAM" id="Phobius"/>
    </source>
</evidence>
<evidence type="ECO:0000256" key="2">
    <source>
        <dbReference type="ARBA" id="ARBA00007400"/>
    </source>
</evidence>
<keyword evidence="9" id="KW-0808">Transferase</keyword>
<keyword evidence="3" id="KW-1003">Cell membrane</keyword>
<proteinExistence type="inferred from homology"/>
<dbReference type="PANTHER" id="PTHR40074">
    <property type="entry name" value="O-ACETYLTRANSFERASE WECH"/>
    <property type="match status" value="1"/>
</dbReference>
<dbReference type="KEGG" id="ruv:EC9_24530"/>
<evidence type="ECO:0000256" key="6">
    <source>
        <dbReference type="ARBA" id="ARBA00023136"/>
    </source>
</evidence>
<dbReference type="GO" id="GO:0016413">
    <property type="term" value="F:O-acetyltransferase activity"/>
    <property type="evidence" value="ECO:0007669"/>
    <property type="project" value="TreeGrafter"/>
</dbReference>
<dbReference type="Pfam" id="PF01757">
    <property type="entry name" value="Acyl_transf_3"/>
    <property type="match status" value="1"/>
</dbReference>
<evidence type="ECO:0000256" key="4">
    <source>
        <dbReference type="ARBA" id="ARBA00022692"/>
    </source>
</evidence>
<evidence type="ECO:0000313" key="9">
    <source>
        <dbReference type="EMBL" id="QDS88263.1"/>
    </source>
</evidence>
<keyword evidence="9" id="KW-0012">Acyltransferase</keyword>
<keyword evidence="6 7" id="KW-0472">Membrane</keyword>
<evidence type="ECO:0000256" key="1">
    <source>
        <dbReference type="ARBA" id="ARBA00004651"/>
    </source>
</evidence>
<dbReference type="EMBL" id="CP036261">
    <property type="protein sequence ID" value="QDS88263.1"/>
    <property type="molecule type" value="Genomic_DNA"/>
</dbReference>
<feature type="transmembrane region" description="Helical" evidence="7">
    <location>
        <begin position="310"/>
        <end position="327"/>
    </location>
</feature>
<feature type="transmembrane region" description="Helical" evidence="7">
    <location>
        <begin position="46"/>
        <end position="67"/>
    </location>
</feature>
<dbReference type="PANTHER" id="PTHR40074:SF2">
    <property type="entry name" value="O-ACETYLTRANSFERASE WECH"/>
    <property type="match status" value="1"/>
</dbReference>
<dbReference type="OrthoDB" id="265992at2"/>